<keyword evidence="2" id="KW-0813">Transport</keyword>
<dbReference type="Proteomes" id="UP001209540">
    <property type="component" value="Unassembled WGS sequence"/>
</dbReference>
<feature type="transmembrane region" description="Helical" evidence="6">
    <location>
        <begin position="291"/>
        <end position="310"/>
    </location>
</feature>
<feature type="transmembrane region" description="Helical" evidence="6">
    <location>
        <begin position="346"/>
        <end position="369"/>
    </location>
</feature>
<keyword evidence="3 6" id="KW-0812">Transmembrane</keyword>
<feature type="transmembrane region" description="Helical" evidence="6">
    <location>
        <begin position="381"/>
        <end position="401"/>
    </location>
</feature>
<dbReference type="Gene3D" id="1.20.1250.20">
    <property type="entry name" value="MFS general substrate transporter like domains"/>
    <property type="match status" value="2"/>
</dbReference>
<dbReference type="GO" id="GO:0022857">
    <property type="term" value="F:transmembrane transporter activity"/>
    <property type="evidence" value="ECO:0007669"/>
    <property type="project" value="InterPro"/>
</dbReference>
<feature type="transmembrane region" description="Helical" evidence="6">
    <location>
        <begin position="21"/>
        <end position="38"/>
    </location>
</feature>
<keyword evidence="9" id="KW-1185">Reference proteome</keyword>
<feature type="transmembrane region" description="Helical" evidence="6">
    <location>
        <begin position="319"/>
        <end position="340"/>
    </location>
</feature>
<dbReference type="FunFam" id="1.20.1250.20:FF:000013">
    <property type="entry name" value="MFS general substrate transporter"/>
    <property type="match status" value="1"/>
</dbReference>
<dbReference type="Pfam" id="PF07690">
    <property type="entry name" value="MFS_1"/>
    <property type="match status" value="1"/>
</dbReference>
<dbReference type="InterPro" id="IPR036259">
    <property type="entry name" value="MFS_trans_sf"/>
</dbReference>
<dbReference type="SUPFAM" id="SSF103473">
    <property type="entry name" value="MFS general substrate transporter"/>
    <property type="match status" value="1"/>
</dbReference>
<evidence type="ECO:0000256" key="4">
    <source>
        <dbReference type="ARBA" id="ARBA00022989"/>
    </source>
</evidence>
<protein>
    <submittedName>
        <fullName evidence="8">Major facilitator superfamily domain-containing protein</fullName>
    </submittedName>
</protein>
<reference evidence="8" key="1">
    <citation type="journal article" date="2022" name="IScience">
        <title>Evolution of zygomycete secretomes and the origins of terrestrial fungal ecologies.</title>
        <authorList>
            <person name="Chang Y."/>
            <person name="Wang Y."/>
            <person name="Mondo S."/>
            <person name="Ahrendt S."/>
            <person name="Andreopoulos W."/>
            <person name="Barry K."/>
            <person name="Beard J."/>
            <person name="Benny G.L."/>
            <person name="Blankenship S."/>
            <person name="Bonito G."/>
            <person name="Cuomo C."/>
            <person name="Desiro A."/>
            <person name="Gervers K.A."/>
            <person name="Hundley H."/>
            <person name="Kuo A."/>
            <person name="LaButti K."/>
            <person name="Lang B.F."/>
            <person name="Lipzen A."/>
            <person name="O'Donnell K."/>
            <person name="Pangilinan J."/>
            <person name="Reynolds N."/>
            <person name="Sandor L."/>
            <person name="Smith M.E."/>
            <person name="Tsang A."/>
            <person name="Grigoriev I.V."/>
            <person name="Stajich J.E."/>
            <person name="Spatafora J.W."/>
        </authorList>
    </citation>
    <scope>NUCLEOTIDE SEQUENCE</scope>
    <source>
        <strain evidence="8">RSA 2281</strain>
    </source>
</reference>
<sequence>MTLEDIDPKIEASLRRKYDKRVLSAVTLLYLFAFIDRTNIGNAKVLGMQEDLDLERDHRMSICLTAFFITYILFEIPCNMLTKKFGPKISLPLMSFAFGLITMCIGFCYNFGGVFAGRFFLGIAEAGIMPGISYTLSTFYRRHELVTRVGIYASFASLAGAFGGLLAIGFSYIPPWGIMHTWRNIFFFEGILTMIAAVIAYFLLPKNPETAPFLTEEEQKIGALRIQLETMMAKKQVEKAGAAHFKAAILNWNTVFLSIGLFSSLLCMNSIAVFMPSILATMGWGLVETQLLTVPPYALGCIICITASILSDRFKTRGIWLYAMSAPFMTIGFAVLIGVTDQMGPRYMAIFFATAGAFTGSPMFVGWLVENTAGPTVRAIASAFSISAGSIGALVSTWTYLPEQAPDYLAGNIINLVCAILVFVGAGCGSFYMRWENAQREAGKRDHRLEGLTEEQAGSLGHNHPKFRFTP</sequence>
<feature type="transmembrane region" description="Helical" evidence="6">
    <location>
        <begin position="149"/>
        <end position="173"/>
    </location>
</feature>
<dbReference type="EMBL" id="JAIXMP010000055">
    <property type="protein sequence ID" value="KAI9244950.1"/>
    <property type="molecule type" value="Genomic_DNA"/>
</dbReference>
<evidence type="ECO:0000256" key="5">
    <source>
        <dbReference type="ARBA" id="ARBA00023136"/>
    </source>
</evidence>
<feature type="transmembrane region" description="Helical" evidence="6">
    <location>
        <begin position="413"/>
        <end position="435"/>
    </location>
</feature>
<evidence type="ECO:0000313" key="9">
    <source>
        <dbReference type="Proteomes" id="UP001209540"/>
    </source>
</evidence>
<dbReference type="PANTHER" id="PTHR43791:SF53">
    <property type="entry name" value="MAJOR FACILITATOR SUPERFAMILY (MFS) PROFILE DOMAIN-CONTAINING PROTEIN"/>
    <property type="match status" value="1"/>
</dbReference>
<feature type="transmembrane region" description="Helical" evidence="6">
    <location>
        <begin position="118"/>
        <end position="137"/>
    </location>
</feature>
<dbReference type="GO" id="GO:0016020">
    <property type="term" value="C:membrane"/>
    <property type="evidence" value="ECO:0007669"/>
    <property type="project" value="UniProtKB-SubCell"/>
</dbReference>
<evidence type="ECO:0000256" key="6">
    <source>
        <dbReference type="SAM" id="Phobius"/>
    </source>
</evidence>
<name>A0AAD5JZZ6_9FUNG</name>
<gene>
    <name evidence="8" type="ORF">BDA99DRAFT_448188</name>
</gene>
<feature type="domain" description="Major facilitator superfamily (MFS) profile" evidence="7">
    <location>
        <begin position="22"/>
        <end position="437"/>
    </location>
</feature>
<feature type="transmembrane region" description="Helical" evidence="6">
    <location>
        <begin position="89"/>
        <end position="112"/>
    </location>
</feature>
<feature type="transmembrane region" description="Helical" evidence="6">
    <location>
        <begin position="58"/>
        <end position="77"/>
    </location>
</feature>
<reference evidence="8" key="2">
    <citation type="submission" date="2023-02" db="EMBL/GenBank/DDBJ databases">
        <authorList>
            <consortium name="DOE Joint Genome Institute"/>
            <person name="Mondo S.J."/>
            <person name="Chang Y."/>
            <person name="Wang Y."/>
            <person name="Ahrendt S."/>
            <person name="Andreopoulos W."/>
            <person name="Barry K."/>
            <person name="Beard J."/>
            <person name="Benny G.L."/>
            <person name="Blankenship S."/>
            <person name="Bonito G."/>
            <person name="Cuomo C."/>
            <person name="Desiro A."/>
            <person name="Gervers K.A."/>
            <person name="Hundley H."/>
            <person name="Kuo A."/>
            <person name="LaButti K."/>
            <person name="Lang B.F."/>
            <person name="Lipzen A."/>
            <person name="O'Donnell K."/>
            <person name="Pangilinan J."/>
            <person name="Reynolds N."/>
            <person name="Sandor L."/>
            <person name="Smith M.W."/>
            <person name="Tsang A."/>
            <person name="Grigoriev I.V."/>
            <person name="Stajich J.E."/>
            <person name="Spatafora J.W."/>
        </authorList>
    </citation>
    <scope>NUCLEOTIDE SEQUENCE</scope>
    <source>
        <strain evidence="8">RSA 2281</strain>
    </source>
</reference>
<dbReference type="InterPro" id="IPR011701">
    <property type="entry name" value="MFS"/>
</dbReference>
<comment type="subcellular location">
    <subcellularLocation>
        <location evidence="1">Membrane</location>
        <topology evidence="1">Multi-pass membrane protein</topology>
    </subcellularLocation>
</comment>
<evidence type="ECO:0000256" key="1">
    <source>
        <dbReference type="ARBA" id="ARBA00004141"/>
    </source>
</evidence>
<evidence type="ECO:0000259" key="7">
    <source>
        <dbReference type="PROSITE" id="PS50850"/>
    </source>
</evidence>
<evidence type="ECO:0000256" key="3">
    <source>
        <dbReference type="ARBA" id="ARBA00022692"/>
    </source>
</evidence>
<organism evidence="8 9">
    <name type="scientific">Phascolomyces articulosus</name>
    <dbReference type="NCBI Taxonomy" id="60185"/>
    <lineage>
        <taxon>Eukaryota</taxon>
        <taxon>Fungi</taxon>
        <taxon>Fungi incertae sedis</taxon>
        <taxon>Mucoromycota</taxon>
        <taxon>Mucoromycotina</taxon>
        <taxon>Mucoromycetes</taxon>
        <taxon>Mucorales</taxon>
        <taxon>Lichtheimiaceae</taxon>
        <taxon>Phascolomyces</taxon>
    </lineage>
</organism>
<dbReference type="AlphaFoldDB" id="A0AAD5JZZ6"/>
<evidence type="ECO:0000313" key="8">
    <source>
        <dbReference type="EMBL" id="KAI9244950.1"/>
    </source>
</evidence>
<feature type="transmembrane region" description="Helical" evidence="6">
    <location>
        <begin position="255"/>
        <end position="279"/>
    </location>
</feature>
<feature type="transmembrane region" description="Helical" evidence="6">
    <location>
        <begin position="185"/>
        <end position="204"/>
    </location>
</feature>
<dbReference type="FunFam" id="1.20.1250.20:FF:000018">
    <property type="entry name" value="MFS transporter permease"/>
    <property type="match status" value="1"/>
</dbReference>
<comment type="caution">
    <text evidence="8">The sequence shown here is derived from an EMBL/GenBank/DDBJ whole genome shotgun (WGS) entry which is preliminary data.</text>
</comment>
<keyword evidence="4 6" id="KW-1133">Transmembrane helix</keyword>
<accession>A0AAD5JZZ6</accession>
<dbReference type="InterPro" id="IPR020846">
    <property type="entry name" value="MFS_dom"/>
</dbReference>
<dbReference type="PANTHER" id="PTHR43791">
    <property type="entry name" value="PERMEASE-RELATED"/>
    <property type="match status" value="1"/>
</dbReference>
<proteinExistence type="predicted"/>
<keyword evidence="5 6" id="KW-0472">Membrane</keyword>
<evidence type="ECO:0000256" key="2">
    <source>
        <dbReference type="ARBA" id="ARBA00022448"/>
    </source>
</evidence>
<dbReference type="PROSITE" id="PS50850">
    <property type="entry name" value="MFS"/>
    <property type="match status" value="1"/>
</dbReference>